<protein>
    <submittedName>
        <fullName evidence="1">Short-chain dehydrogenase</fullName>
    </submittedName>
</protein>
<sequence>MGHALVVGGSGMLRGVSIWLAECGFKVSVVGRELGKLQALAADNSRIIPVMANYYDPVSFSERVEQAVKERGTFDLMVAWLHSRHSEILQQLILLNRGHGQGWSIYHILGSRDPAGLLREELSQLEGICYRQVQLGSIEEDSGTRWLTHAEIASGVISAIRSTRSYYAVGRIPTCTEEEGIDD</sequence>
<proteinExistence type="predicted"/>
<dbReference type="Proteomes" id="UP000677918">
    <property type="component" value="Unassembled WGS sequence"/>
</dbReference>
<dbReference type="InterPro" id="IPR036291">
    <property type="entry name" value="NAD(P)-bd_dom_sf"/>
</dbReference>
<evidence type="ECO:0000313" key="2">
    <source>
        <dbReference type="Proteomes" id="UP000677918"/>
    </source>
</evidence>
<dbReference type="RefSeq" id="WP_213412413.1">
    <property type="nucleotide sequence ID" value="NZ_BOVK01000031.1"/>
</dbReference>
<evidence type="ECO:0000313" key="1">
    <source>
        <dbReference type="EMBL" id="GIQ69619.1"/>
    </source>
</evidence>
<keyword evidence="2" id="KW-1185">Reference proteome</keyword>
<gene>
    <name evidence="1" type="ORF">XYCOK13_24430</name>
</gene>
<name>A0A8J4M2F6_9BACL</name>
<comment type="caution">
    <text evidence="1">The sequence shown here is derived from an EMBL/GenBank/DDBJ whole genome shotgun (WGS) entry which is preliminary data.</text>
</comment>
<dbReference type="Gene3D" id="3.40.50.720">
    <property type="entry name" value="NAD(P)-binding Rossmann-like Domain"/>
    <property type="match status" value="1"/>
</dbReference>
<reference evidence="1" key="1">
    <citation type="submission" date="2021-04" db="EMBL/GenBank/DDBJ databases">
        <title>Draft genome sequence of Xylanibacillus composti strain K13.</title>
        <authorList>
            <person name="Uke A."/>
            <person name="Chhe C."/>
            <person name="Baramee S."/>
            <person name="Kosugi A."/>
        </authorList>
    </citation>
    <scope>NUCLEOTIDE SEQUENCE</scope>
    <source>
        <strain evidence="1">K13</strain>
    </source>
</reference>
<dbReference type="EMBL" id="BOVK01000031">
    <property type="protein sequence ID" value="GIQ69619.1"/>
    <property type="molecule type" value="Genomic_DNA"/>
</dbReference>
<dbReference type="SUPFAM" id="SSF51735">
    <property type="entry name" value="NAD(P)-binding Rossmann-fold domains"/>
    <property type="match status" value="1"/>
</dbReference>
<organism evidence="1 2">
    <name type="scientific">Xylanibacillus composti</name>
    <dbReference type="NCBI Taxonomy" id="1572762"/>
    <lineage>
        <taxon>Bacteria</taxon>
        <taxon>Bacillati</taxon>
        <taxon>Bacillota</taxon>
        <taxon>Bacilli</taxon>
        <taxon>Bacillales</taxon>
        <taxon>Paenibacillaceae</taxon>
        <taxon>Xylanibacillus</taxon>
    </lineage>
</organism>
<accession>A0A8J4M2F6</accession>
<dbReference type="AlphaFoldDB" id="A0A8J4M2F6"/>